<feature type="transmembrane region" description="Helical" evidence="3">
    <location>
        <begin position="783"/>
        <end position="803"/>
    </location>
</feature>
<evidence type="ECO:0000256" key="1">
    <source>
        <dbReference type="ARBA" id="ARBA00012528"/>
    </source>
</evidence>
<organism evidence="5 6">
    <name type="scientific">Alteromonas australica</name>
    <dbReference type="NCBI Taxonomy" id="589873"/>
    <lineage>
        <taxon>Bacteria</taxon>
        <taxon>Pseudomonadati</taxon>
        <taxon>Pseudomonadota</taxon>
        <taxon>Gammaproteobacteria</taxon>
        <taxon>Alteromonadales</taxon>
        <taxon>Alteromonadaceae</taxon>
        <taxon>Alteromonas/Salinimonas group</taxon>
        <taxon>Alteromonas</taxon>
    </lineage>
</organism>
<dbReference type="Pfam" id="PF07495">
    <property type="entry name" value="Y_Y_Y"/>
    <property type="match status" value="1"/>
</dbReference>
<dbReference type="Proteomes" id="UP000056090">
    <property type="component" value="Chromosome"/>
</dbReference>
<protein>
    <recommendedName>
        <fullName evidence="1">diguanylate cyclase</fullName>
        <ecNumber evidence="1">2.7.7.65</ecNumber>
    </recommendedName>
</protein>
<dbReference type="AlphaFoldDB" id="A0A075P214"/>
<dbReference type="InterPro" id="IPR000160">
    <property type="entry name" value="GGDEF_dom"/>
</dbReference>
<dbReference type="CDD" id="cd01949">
    <property type="entry name" value="GGDEF"/>
    <property type="match status" value="1"/>
</dbReference>
<dbReference type="PROSITE" id="PS50887">
    <property type="entry name" value="GGDEF"/>
    <property type="match status" value="1"/>
</dbReference>
<dbReference type="Pfam" id="PF07494">
    <property type="entry name" value="Reg_prop"/>
    <property type="match status" value="1"/>
</dbReference>
<dbReference type="GO" id="GO:0052621">
    <property type="term" value="F:diguanylate cyclase activity"/>
    <property type="evidence" value="ECO:0007669"/>
    <property type="project" value="UniProtKB-EC"/>
</dbReference>
<dbReference type="PANTHER" id="PTHR45138">
    <property type="entry name" value="REGULATORY COMPONENTS OF SENSORY TRANSDUCTION SYSTEM"/>
    <property type="match status" value="1"/>
</dbReference>
<dbReference type="EC" id="2.7.7.65" evidence="1"/>
<dbReference type="Gene3D" id="2.60.40.10">
    <property type="entry name" value="Immunoglobulins"/>
    <property type="match status" value="1"/>
</dbReference>
<feature type="domain" description="GGDEF" evidence="4">
    <location>
        <begin position="885"/>
        <end position="1024"/>
    </location>
</feature>
<dbReference type="SUPFAM" id="SSF63829">
    <property type="entry name" value="Calcium-dependent phosphotriesterase"/>
    <property type="match status" value="1"/>
</dbReference>
<dbReference type="KEGG" id="aal:EP13_14855"/>
<evidence type="ECO:0000256" key="2">
    <source>
        <dbReference type="ARBA" id="ARBA00034247"/>
    </source>
</evidence>
<name>A0A075P214_9ALTE</name>
<dbReference type="eggNOG" id="COG3292">
    <property type="taxonomic scope" value="Bacteria"/>
</dbReference>
<dbReference type="InterPro" id="IPR011123">
    <property type="entry name" value="Y_Y_Y"/>
</dbReference>
<dbReference type="GeneID" id="78256173"/>
<dbReference type="InterPro" id="IPR011110">
    <property type="entry name" value="Reg_prop"/>
</dbReference>
<keyword evidence="6" id="KW-1185">Reference proteome</keyword>
<comment type="catalytic activity">
    <reaction evidence="2">
        <text>2 GTP = 3',3'-c-di-GMP + 2 diphosphate</text>
        <dbReference type="Rhea" id="RHEA:24898"/>
        <dbReference type="ChEBI" id="CHEBI:33019"/>
        <dbReference type="ChEBI" id="CHEBI:37565"/>
        <dbReference type="ChEBI" id="CHEBI:58805"/>
        <dbReference type="EC" id="2.7.7.65"/>
    </reaction>
</comment>
<dbReference type="SUPFAM" id="SSF50998">
    <property type="entry name" value="Quinoprotein alcohol dehydrogenase-like"/>
    <property type="match status" value="1"/>
</dbReference>
<dbReference type="Pfam" id="PF00990">
    <property type="entry name" value="GGDEF"/>
    <property type="match status" value="1"/>
</dbReference>
<dbReference type="InterPro" id="IPR050469">
    <property type="entry name" value="Diguanylate_Cyclase"/>
</dbReference>
<dbReference type="InterPro" id="IPR043128">
    <property type="entry name" value="Rev_trsase/Diguanyl_cyclase"/>
</dbReference>
<dbReference type="PANTHER" id="PTHR45138:SF9">
    <property type="entry name" value="DIGUANYLATE CYCLASE DGCM-RELATED"/>
    <property type="match status" value="1"/>
</dbReference>
<reference evidence="5 6" key="1">
    <citation type="submission" date="2014-06" db="EMBL/GenBank/DDBJ databases">
        <title>Genomes of Alteromonas australica, a world apart.</title>
        <authorList>
            <person name="Gonzaga A."/>
            <person name="Lopez-Perez M."/>
            <person name="Rodriguez-Valera F."/>
        </authorList>
    </citation>
    <scope>NUCLEOTIDE SEQUENCE [LARGE SCALE GENOMIC DNA]</scope>
    <source>
        <strain evidence="5 6">H 17</strain>
    </source>
</reference>
<dbReference type="EMBL" id="CP008849">
    <property type="protein sequence ID" value="AIF99861.1"/>
    <property type="molecule type" value="Genomic_DNA"/>
</dbReference>
<accession>A0A075P214</accession>
<keyword evidence="3" id="KW-0812">Transmembrane</keyword>
<dbReference type="SUPFAM" id="SSF55073">
    <property type="entry name" value="Nucleotide cyclase"/>
    <property type="match status" value="1"/>
</dbReference>
<dbReference type="Gene3D" id="3.30.70.270">
    <property type="match status" value="1"/>
</dbReference>
<dbReference type="SMART" id="SM00267">
    <property type="entry name" value="GGDEF"/>
    <property type="match status" value="1"/>
</dbReference>
<dbReference type="eggNOG" id="COG3706">
    <property type="taxonomic scope" value="Bacteria"/>
</dbReference>
<evidence type="ECO:0000256" key="3">
    <source>
        <dbReference type="SAM" id="Phobius"/>
    </source>
</evidence>
<dbReference type="InterPro" id="IPR029787">
    <property type="entry name" value="Nucleotide_cyclase"/>
</dbReference>
<proteinExistence type="predicted"/>
<evidence type="ECO:0000313" key="6">
    <source>
        <dbReference type="Proteomes" id="UP000056090"/>
    </source>
</evidence>
<keyword evidence="3" id="KW-1133">Transmembrane helix</keyword>
<dbReference type="RefSeq" id="WP_044057916.1">
    <property type="nucleotide sequence ID" value="NZ_CBCSKJ010000002.1"/>
</dbReference>
<dbReference type="InterPro" id="IPR015943">
    <property type="entry name" value="WD40/YVTN_repeat-like_dom_sf"/>
</dbReference>
<gene>
    <name evidence="5" type="ORF">EP13_14855</name>
</gene>
<dbReference type="NCBIfam" id="TIGR00254">
    <property type="entry name" value="GGDEF"/>
    <property type="match status" value="1"/>
</dbReference>
<sequence length="1067" mass="118491">MYYFAKPLSAIVFAAFLFFSFIGYGSAESQWSWHHETFTNFGHQQGLPFGKITAIEEDALGFSWFLTQNGMYRYDGSSFTAVPVKVNGKTVSVHSISTYIQRQFLLVTSSGLVQFNPLSREAHSLHLPNALTSISYAIYSPSLHSVWFTHSNGISRLDTDTSALETFSLVNPNKTAELRIFDMVVDEENRTWVASSDGLYVKAHDANDFKAVDLSHHLPHSQRISTLGLVSNGELWFGTPRDGLFHIASDGRVAKVSLPLFNGEWIFDIAQVSETQIWIGTFGQGILSYSLNSGEVKRITHNRLYAESVINDEIWQIYVSPKGYLWIATSNGASLFNPQQESIKSIYGDIGAVNGISDQHVKAIATETNKVWLGLAKNGVDIAHPDRGINEHIPVQSVENPNALPVGAIEAIAITPHRGALIGSNWGIYQYHEGELSKLSLQVRDSNAYTGTLLVVDQKTFFAGGTDGLWKFTRSKTGELSNENHIADTLTDRRISALVRLRNGNLVVGTWNGLNWIDIQGGLIRQLTHVETKNKEVRVGFISDLLVDGNNQLWVATEGEGLIGIDLANPSAPAVHFNHLNGLTDNVVRSLQADSYGRIWVGSRDGISVIEAGQSHARAIQGKDKRLFAPYYRGASAIRDDGMLLMGGSGGVTLIDTHKFDETDTIHPVVFASTQVGERVLSHPLLGQSESTPIHVPANDNKLRIHFTNLDYFHAATSQYRYMLKGLENDWNYSEQHNRIASYTQIPPGDYQFIVQNRPTLWSQWSPSTASNVVVSPYWYQTLWAKLVYVVLALSAIALLIALRTRRLKQREAYLLEQVRLRTESLEATSEKLKEKSDALLKASHTDPLTQVYNRRFTESAMEKDGNKAIADYEKSHSATAIEGSDILFFLIDIDHFKKVNDVYGHHVGDQILIEVAKRLSDVAREDDYVVRWGGEEFLLVVRHSSRERSATMAASIQNSISSVPVPIENGDPIHVTCTLGSVPFPLCPAFPNQWSWLETITLADKALYTGKAVGRDVWVDVSVANTYKPPIPSSCELPPLSALSLSSNANGTVLRQVWLVTHNDLD</sequence>
<keyword evidence="3" id="KW-0472">Membrane</keyword>
<evidence type="ECO:0000259" key="4">
    <source>
        <dbReference type="PROSITE" id="PS50887"/>
    </source>
</evidence>
<evidence type="ECO:0000313" key="5">
    <source>
        <dbReference type="EMBL" id="AIF99861.1"/>
    </source>
</evidence>
<dbReference type="InterPro" id="IPR013783">
    <property type="entry name" value="Ig-like_fold"/>
</dbReference>
<dbReference type="InterPro" id="IPR011047">
    <property type="entry name" value="Quinoprotein_ADH-like_sf"/>
</dbReference>
<dbReference type="Gene3D" id="2.130.10.10">
    <property type="entry name" value="YVTN repeat-like/Quinoprotein amine dehydrogenase"/>
    <property type="match status" value="2"/>
</dbReference>